<reference evidence="4" key="1">
    <citation type="submission" date="2017-09" db="EMBL/GenBank/DDBJ databases">
        <title>Depth-based differentiation of microbial function through sediment-hosted aquifers and enrichment of novel symbionts in the deep terrestrial subsurface.</title>
        <authorList>
            <person name="Probst A.J."/>
            <person name="Ladd B."/>
            <person name="Jarett J.K."/>
            <person name="Geller-Mcgrath D.E."/>
            <person name="Sieber C.M.K."/>
            <person name="Emerson J.B."/>
            <person name="Anantharaman K."/>
            <person name="Thomas B.C."/>
            <person name="Malmstrom R."/>
            <person name="Stieglmeier M."/>
            <person name="Klingl A."/>
            <person name="Woyke T."/>
            <person name="Ryan C.M."/>
            <person name="Banfield J.F."/>
        </authorList>
    </citation>
    <scope>NUCLEOTIDE SEQUENCE [LARGE SCALE GENOMIC DNA]</scope>
</reference>
<organism evidence="3 4">
    <name type="scientific">bacterium (Candidatus Gribaldobacteria) CG07_land_8_20_14_0_80_33_18</name>
    <dbReference type="NCBI Taxonomy" id="2014272"/>
    <lineage>
        <taxon>Bacteria</taxon>
        <taxon>Candidatus Gribaldobacteria</taxon>
    </lineage>
</organism>
<keyword evidence="2" id="KW-0732">Signal</keyword>
<feature type="transmembrane region" description="Helical" evidence="1">
    <location>
        <begin position="98"/>
        <end position="114"/>
    </location>
</feature>
<accession>A0A2M6Z2X9</accession>
<keyword evidence="1" id="KW-0472">Membrane</keyword>
<feature type="chain" id="PRO_5014597941" evidence="2">
    <location>
        <begin position="24"/>
        <end position="131"/>
    </location>
</feature>
<sequence>MKKIISGFLIFSFLTSIPLPVMAKELEVELELRKEEAPQKTEKKKKPVVTSAAPVIMEKETKPLSIMVEKVVKEVIKDESKPVELIFPVVKKKKDNDWIAWILMAGGIILAVTLQPPEKCGDSPGPGADPN</sequence>
<comment type="caution">
    <text evidence="3">The sequence shown here is derived from an EMBL/GenBank/DDBJ whole genome shotgun (WGS) entry which is preliminary data.</text>
</comment>
<name>A0A2M6Z2X9_9BACT</name>
<proteinExistence type="predicted"/>
<feature type="signal peptide" evidence="2">
    <location>
        <begin position="1"/>
        <end position="23"/>
    </location>
</feature>
<dbReference type="EMBL" id="PEWP01000037">
    <property type="protein sequence ID" value="PIU46677.1"/>
    <property type="molecule type" value="Genomic_DNA"/>
</dbReference>
<keyword evidence="1" id="KW-1133">Transmembrane helix</keyword>
<gene>
    <name evidence="3" type="ORF">COS93_02005</name>
</gene>
<evidence type="ECO:0000313" key="4">
    <source>
        <dbReference type="Proteomes" id="UP000228777"/>
    </source>
</evidence>
<protein>
    <submittedName>
        <fullName evidence="3">Uncharacterized protein</fullName>
    </submittedName>
</protein>
<evidence type="ECO:0000256" key="1">
    <source>
        <dbReference type="SAM" id="Phobius"/>
    </source>
</evidence>
<dbReference type="AlphaFoldDB" id="A0A2M6Z2X9"/>
<evidence type="ECO:0000256" key="2">
    <source>
        <dbReference type="SAM" id="SignalP"/>
    </source>
</evidence>
<dbReference type="Proteomes" id="UP000228777">
    <property type="component" value="Unassembled WGS sequence"/>
</dbReference>
<evidence type="ECO:0000313" key="3">
    <source>
        <dbReference type="EMBL" id="PIU46677.1"/>
    </source>
</evidence>
<keyword evidence="1" id="KW-0812">Transmembrane</keyword>